<reference evidence="1" key="1">
    <citation type="journal article" date="2019" name="Sci. Rep.">
        <title>Draft genome of Tanacetum cinerariifolium, the natural source of mosquito coil.</title>
        <authorList>
            <person name="Yamashiro T."/>
            <person name="Shiraishi A."/>
            <person name="Satake H."/>
            <person name="Nakayama K."/>
        </authorList>
    </citation>
    <scope>NUCLEOTIDE SEQUENCE</scope>
</reference>
<dbReference type="AlphaFoldDB" id="A0A6L2NAZ6"/>
<sequence>MHDDLTYTMLHDMMMDKFNLEPNYPLKLSAKLSLFDETFDITDDNEVLSTWMAFGGNTRDLGSFGEETDDITNLHQILEEVLLTKHRDGVACIKQRRHDLFSDSVWNLETASGRGQLKEDIESST</sequence>
<name>A0A6L2NAZ6_TANCI</name>
<dbReference type="EMBL" id="BKCJ010008360">
    <property type="protein sequence ID" value="GEU81815.1"/>
    <property type="molecule type" value="Genomic_DNA"/>
</dbReference>
<evidence type="ECO:0000313" key="1">
    <source>
        <dbReference type="EMBL" id="GEU81815.1"/>
    </source>
</evidence>
<proteinExistence type="predicted"/>
<protein>
    <submittedName>
        <fullName evidence="1">Uncharacterized protein</fullName>
    </submittedName>
</protein>
<gene>
    <name evidence="1" type="ORF">Tci_053793</name>
</gene>
<accession>A0A6L2NAZ6</accession>
<comment type="caution">
    <text evidence="1">The sequence shown here is derived from an EMBL/GenBank/DDBJ whole genome shotgun (WGS) entry which is preliminary data.</text>
</comment>
<organism evidence="1">
    <name type="scientific">Tanacetum cinerariifolium</name>
    <name type="common">Dalmatian daisy</name>
    <name type="synonym">Chrysanthemum cinerariifolium</name>
    <dbReference type="NCBI Taxonomy" id="118510"/>
    <lineage>
        <taxon>Eukaryota</taxon>
        <taxon>Viridiplantae</taxon>
        <taxon>Streptophyta</taxon>
        <taxon>Embryophyta</taxon>
        <taxon>Tracheophyta</taxon>
        <taxon>Spermatophyta</taxon>
        <taxon>Magnoliopsida</taxon>
        <taxon>eudicotyledons</taxon>
        <taxon>Gunneridae</taxon>
        <taxon>Pentapetalae</taxon>
        <taxon>asterids</taxon>
        <taxon>campanulids</taxon>
        <taxon>Asterales</taxon>
        <taxon>Asteraceae</taxon>
        <taxon>Asteroideae</taxon>
        <taxon>Anthemideae</taxon>
        <taxon>Anthemidinae</taxon>
        <taxon>Tanacetum</taxon>
    </lineage>
</organism>